<comment type="caution">
    <text evidence="6">The sequence shown here is derived from an EMBL/GenBank/DDBJ whole genome shotgun (WGS) entry which is preliminary data.</text>
</comment>
<feature type="non-terminal residue" evidence="6">
    <location>
        <position position="1"/>
    </location>
</feature>
<evidence type="ECO:0000256" key="2">
    <source>
        <dbReference type="ARBA" id="ARBA00022801"/>
    </source>
</evidence>
<dbReference type="PROSITE" id="PS50106">
    <property type="entry name" value="PDZ"/>
    <property type="match status" value="1"/>
</dbReference>
<protein>
    <submittedName>
        <fullName evidence="6">Trypsin-like peptidase domain-containing protein</fullName>
    </submittedName>
</protein>
<keyword evidence="7" id="KW-1185">Reference proteome</keyword>
<dbReference type="SUPFAM" id="SSF50156">
    <property type="entry name" value="PDZ domain-like"/>
    <property type="match status" value="1"/>
</dbReference>
<dbReference type="AlphaFoldDB" id="A0A934K5G3"/>
<evidence type="ECO:0000313" key="6">
    <source>
        <dbReference type="EMBL" id="MBJ7598750.1"/>
    </source>
</evidence>
<feature type="compositionally biased region" description="Pro residues" evidence="3">
    <location>
        <begin position="1"/>
        <end position="15"/>
    </location>
</feature>
<keyword evidence="2" id="KW-0378">Hydrolase</keyword>
<keyword evidence="4" id="KW-0812">Transmembrane</keyword>
<dbReference type="PRINTS" id="PR00834">
    <property type="entry name" value="PROTEASES2C"/>
</dbReference>
<accession>A0A934K5G3</accession>
<dbReference type="PANTHER" id="PTHR43343">
    <property type="entry name" value="PEPTIDASE S12"/>
    <property type="match status" value="1"/>
</dbReference>
<evidence type="ECO:0000256" key="1">
    <source>
        <dbReference type="ARBA" id="ARBA00022670"/>
    </source>
</evidence>
<keyword evidence="1" id="KW-0645">Protease</keyword>
<evidence type="ECO:0000259" key="5">
    <source>
        <dbReference type="PROSITE" id="PS50106"/>
    </source>
</evidence>
<dbReference type="InterPro" id="IPR001940">
    <property type="entry name" value="Peptidase_S1C"/>
</dbReference>
<name>A0A934K5G3_9BACT</name>
<dbReference type="GO" id="GO:0004252">
    <property type="term" value="F:serine-type endopeptidase activity"/>
    <property type="evidence" value="ECO:0007669"/>
    <property type="project" value="InterPro"/>
</dbReference>
<dbReference type="SMART" id="SM00228">
    <property type="entry name" value="PDZ"/>
    <property type="match status" value="1"/>
</dbReference>
<sequence>HNPPEGGYAPPPAGYNPPEGGYAPPPAGYNPPEGGYAPPPAGYNPPEGGYAPPPAGPNPPGGGYASPPYGGYPPPPYGGYPPPPSWSQPPEGWNPVPPGPPPRSSRRGTWTTIAALGAVLVLLMGGVGAAIGVALARNLAASHAAAQHPITRVPQANGSTSGQGSAGQGTLDIQSIANKVDPAVVDVNTVIQGSSGRSGEAAGTGIILTSSGQVLTNNHVVDGSTSIKVTVQGRSNTYTATVVGTDRPADVALLQLQSASGLPTATIADSSTLRIGEGVVALGNALGQGGTPTASQGSITALDQSITASTGRSTAEQLTGLIQSDAPISPGESGGPLVNSAGQVVGMITAGESQGFRQTTSTVGYAIPTNAAIDVVNQIRAGGKGNPDIIMGQPGYLGVAVDVLTPAAAANLGLSAGSGVLVTQVVAGSPAEQAGITQDSVITSVDGKTVASQNALSQAIQSHKPGQQIQVKWVDQSGTHSASATLAGGANA</sequence>
<dbReference type="Proteomes" id="UP000612893">
    <property type="component" value="Unassembled WGS sequence"/>
</dbReference>
<organism evidence="6 7">
    <name type="scientific">Candidatus Nephthysia bennettiae</name>
    <dbReference type="NCBI Taxonomy" id="3127016"/>
    <lineage>
        <taxon>Bacteria</taxon>
        <taxon>Bacillati</taxon>
        <taxon>Candidatus Dormiibacterota</taxon>
        <taxon>Candidatus Dormibacteria</taxon>
        <taxon>Candidatus Dormibacterales</taxon>
        <taxon>Candidatus Dormibacteraceae</taxon>
        <taxon>Candidatus Nephthysia</taxon>
    </lineage>
</organism>
<feature type="transmembrane region" description="Helical" evidence="4">
    <location>
        <begin position="113"/>
        <end position="136"/>
    </location>
</feature>
<dbReference type="RefSeq" id="WP_338201956.1">
    <property type="nucleotide sequence ID" value="NZ_JAEKNR010000125.1"/>
</dbReference>
<dbReference type="SUPFAM" id="SSF50494">
    <property type="entry name" value="Trypsin-like serine proteases"/>
    <property type="match status" value="1"/>
</dbReference>
<feature type="region of interest" description="Disordered" evidence="3">
    <location>
        <begin position="1"/>
        <end position="73"/>
    </location>
</feature>
<dbReference type="Gene3D" id="2.40.10.120">
    <property type="match status" value="1"/>
</dbReference>
<dbReference type="InterPro" id="IPR051201">
    <property type="entry name" value="Chloro_Bact_Ser_Proteases"/>
</dbReference>
<keyword evidence="4" id="KW-1133">Transmembrane helix</keyword>
<dbReference type="CDD" id="cd06779">
    <property type="entry name" value="cpPDZ_Deg_HtrA-like"/>
    <property type="match status" value="1"/>
</dbReference>
<dbReference type="GO" id="GO:0006508">
    <property type="term" value="P:proteolysis"/>
    <property type="evidence" value="ECO:0007669"/>
    <property type="project" value="UniProtKB-KW"/>
</dbReference>
<feature type="domain" description="PDZ" evidence="5">
    <location>
        <begin position="400"/>
        <end position="450"/>
    </location>
</feature>
<evidence type="ECO:0000256" key="3">
    <source>
        <dbReference type="SAM" id="MobiDB-lite"/>
    </source>
</evidence>
<dbReference type="InterPro" id="IPR036034">
    <property type="entry name" value="PDZ_sf"/>
</dbReference>
<evidence type="ECO:0000313" key="7">
    <source>
        <dbReference type="Proteomes" id="UP000612893"/>
    </source>
</evidence>
<proteinExistence type="predicted"/>
<keyword evidence="4" id="KW-0472">Membrane</keyword>
<dbReference type="PANTHER" id="PTHR43343:SF3">
    <property type="entry name" value="PROTEASE DO-LIKE 8, CHLOROPLASTIC"/>
    <property type="match status" value="1"/>
</dbReference>
<gene>
    <name evidence="6" type="ORF">JF922_11790</name>
</gene>
<dbReference type="Gene3D" id="2.30.42.10">
    <property type="match status" value="1"/>
</dbReference>
<dbReference type="Pfam" id="PF13365">
    <property type="entry name" value="Trypsin_2"/>
    <property type="match status" value="1"/>
</dbReference>
<dbReference type="InterPro" id="IPR001478">
    <property type="entry name" value="PDZ"/>
</dbReference>
<feature type="region of interest" description="Disordered" evidence="3">
    <location>
        <begin position="86"/>
        <end position="108"/>
    </location>
</feature>
<dbReference type="InterPro" id="IPR009003">
    <property type="entry name" value="Peptidase_S1_PA"/>
</dbReference>
<reference evidence="6" key="1">
    <citation type="submission" date="2020-10" db="EMBL/GenBank/DDBJ databases">
        <title>Ca. Dormibacterota MAGs.</title>
        <authorList>
            <person name="Montgomery K."/>
        </authorList>
    </citation>
    <scope>NUCLEOTIDE SEQUENCE [LARGE SCALE GENOMIC DNA]</scope>
    <source>
        <strain evidence="6">SC8812_S17_10</strain>
    </source>
</reference>
<feature type="compositionally biased region" description="Pro residues" evidence="3">
    <location>
        <begin position="51"/>
        <end position="60"/>
    </location>
</feature>
<feature type="region of interest" description="Disordered" evidence="3">
    <location>
        <begin position="150"/>
        <end position="169"/>
    </location>
</feature>
<dbReference type="EMBL" id="JAEKNR010000125">
    <property type="protein sequence ID" value="MBJ7598750.1"/>
    <property type="molecule type" value="Genomic_DNA"/>
</dbReference>
<evidence type="ECO:0000256" key="4">
    <source>
        <dbReference type="SAM" id="Phobius"/>
    </source>
</evidence>
<dbReference type="Pfam" id="PF13180">
    <property type="entry name" value="PDZ_2"/>
    <property type="match status" value="1"/>
</dbReference>